<dbReference type="HOGENOM" id="CLU_067442_3_0_0"/>
<keyword evidence="13" id="KW-1185">Reference proteome</keyword>
<dbReference type="NCBIfam" id="TIGR00046">
    <property type="entry name" value="RsmE family RNA methyltransferase"/>
    <property type="match status" value="1"/>
</dbReference>
<dbReference type="OrthoDB" id="9815641at2"/>
<dbReference type="STRING" id="525903.Taci_0625"/>
<dbReference type="Pfam" id="PF04452">
    <property type="entry name" value="Methyltrans_RNA"/>
    <property type="match status" value="1"/>
</dbReference>
<evidence type="ECO:0000256" key="1">
    <source>
        <dbReference type="ARBA" id="ARBA00004496"/>
    </source>
</evidence>
<keyword evidence="6 10" id="KW-0808">Transferase</keyword>
<dbReference type="Proteomes" id="UP000002030">
    <property type="component" value="Chromosome"/>
</dbReference>
<evidence type="ECO:0000256" key="6">
    <source>
        <dbReference type="ARBA" id="ARBA00022679"/>
    </source>
</evidence>
<sequence>MHRIRLEPCERLFPGRYRLDPQQARHLVKVLRCYTGALVEGLEEGRRVILRLSVSNGVVEAKEVVDQEDLGGYASRVVLLVGLLKADQWDQVLRFSCELGVDQIVPVICERSVPRPDDWHRKVQRYRRILLESTRQCGALRPPTIGDLVSLRELDPSGLPELRLGAFLADGAVPIGEVVPCGDVALAVGPEGDWAPWEAEALIGMGFRPVSLGPRVLRASTAVAAAVSLVRLSSWGVER</sequence>
<dbReference type="PATRIC" id="fig|525903.6.peg.631"/>
<evidence type="ECO:0000256" key="2">
    <source>
        <dbReference type="ARBA" id="ARBA00005528"/>
    </source>
</evidence>
<feature type="domain" description="Ribosomal RNA small subunit methyltransferase E methyltransferase" evidence="11">
    <location>
        <begin position="76"/>
        <end position="230"/>
    </location>
</feature>
<dbReference type="Gene3D" id="3.40.1280.10">
    <property type="match status" value="1"/>
</dbReference>
<dbReference type="CDD" id="cd18084">
    <property type="entry name" value="RsmE-like"/>
    <property type="match status" value="1"/>
</dbReference>
<keyword evidence="3 10" id="KW-0963">Cytoplasm</keyword>
<dbReference type="EMBL" id="CP001818">
    <property type="protein sequence ID" value="ACZ18861.1"/>
    <property type="molecule type" value="Genomic_DNA"/>
</dbReference>
<dbReference type="InterPro" id="IPR006700">
    <property type="entry name" value="RsmE"/>
</dbReference>
<dbReference type="InterPro" id="IPR046886">
    <property type="entry name" value="RsmE_MTase_dom"/>
</dbReference>
<dbReference type="KEGG" id="tai:Taci_0625"/>
<evidence type="ECO:0000256" key="8">
    <source>
        <dbReference type="ARBA" id="ARBA00025699"/>
    </source>
</evidence>
<organism evidence="12 13">
    <name type="scientific">Thermanaerovibrio acidaminovorans (strain ATCC 49978 / DSM 6589 / Su883)</name>
    <name type="common">Selenomonas acidaminovorans</name>
    <dbReference type="NCBI Taxonomy" id="525903"/>
    <lineage>
        <taxon>Bacteria</taxon>
        <taxon>Thermotogati</taxon>
        <taxon>Synergistota</taxon>
        <taxon>Synergistia</taxon>
        <taxon>Synergistales</taxon>
        <taxon>Synergistaceae</taxon>
        <taxon>Thermanaerovibrio</taxon>
    </lineage>
</organism>
<keyword evidence="7 10" id="KW-0949">S-adenosyl-L-methionine</keyword>
<dbReference type="EnsemblBacteria" id="ACZ18861">
    <property type="protein sequence ID" value="ACZ18861"/>
    <property type="gene ID" value="Taci_0625"/>
</dbReference>
<gene>
    <name evidence="12" type="ordered locus">Taci_0625</name>
</gene>
<proteinExistence type="inferred from homology"/>
<evidence type="ECO:0000313" key="13">
    <source>
        <dbReference type="Proteomes" id="UP000002030"/>
    </source>
</evidence>
<dbReference type="PANTHER" id="PTHR30027">
    <property type="entry name" value="RIBOSOMAL RNA SMALL SUBUNIT METHYLTRANSFERASE E"/>
    <property type="match status" value="1"/>
</dbReference>
<reference evidence="12 13" key="1">
    <citation type="journal article" date="2009" name="Stand. Genomic Sci.">
        <title>Complete genome sequence of Thermanaerovibrio acidaminovorans type strain (Su883).</title>
        <authorList>
            <person name="Chovatia M."/>
            <person name="Sikorski J."/>
            <person name="Schroder M."/>
            <person name="Lapidus A."/>
            <person name="Nolan M."/>
            <person name="Tice H."/>
            <person name="Glavina Del Rio T."/>
            <person name="Copeland A."/>
            <person name="Cheng J.F."/>
            <person name="Lucas S."/>
            <person name="Chen F."/>
            <person name="Bruce D."/>
            <person name="Goodwin L."/>
            <person name="Pitluck S."/>
            <person name="Ivanova N."/>
            <person name="Mavromatis K."/>
            <person name="Ovchinnikova G."/>
            <person name="Pati A."/>
            <person name="Chen A."/>
            <person name="Palaniappan K."/>
            <person name="Land M."/>
            <person name="Hauser L."/>
            <person name="Chang Y.J."/>
            <person name="Jeffries C.D."/>
            <person name="Chain P."/>
            <person name="Saunders E."/>
            <person name="Detter J.C."/>
            <person name="Brettin T."/>
            <person name="Rohde M."/>
            <person name="Goker M."/>
            <person name="Spring S."/>
            <person name="Bristow J."/>
            <person name="Markowitz V."/>
            <person name="Hugenholtz P."/>
            <person name="Kyrpides N.C."/>
            <person name="Klenk H.P."/>
            <person name="Eisen J.A."/>
        </authorList>
    </citation>
    <scope>NUCLEOTIDE SEQUENCE [LARGE SCALE GENOMIC DNA]</scope>
    <source>
        <strain evidence="13">ATCC 49978 / DSM 6589 / Su883</strain>
    </source>
</reference>
<evidence type="ECO:0000256" key="4">
    <source>
        <dbReference type="ARBA" id="ARBA00022552"/>
    </source>
</evidence>
<evidence type="ECO:0000256" key="9">
    <source>
        <dbReference type="ARBA" id="ARBA00047944"/>
    </source>
</evidence>
<comment type="subcellular location">
    <subcellularLocation>
        <location evidence="1 10">Cytoplasm</location>
    </subcellularLocation>
</comment>
<evidence type="ECO:0000259" key="11">
    <source>
        <dbReference type="Pfam" id="PF04452"/>
    </source>
</evidence>
<keyword evidence="4 10" id="KW-0698">rRNA processing</keyword>
<dbReference type="PIRSF" id="PIRSF015601">
    <property type="entry name" value="MTase_slr0722"/>
    <property type="match status" value="1"/>
</dbReference>
<evidence type="ECO:0000313" key="12">
    <source>
        <dbReference type="EMBL" id="ACZ18861.1"/>
    </source>
</evidence>
<evidence type="ECO:0000256" key="10">
    <source>
        <dbReference type="PIRNR" id="PIRNR015601"/>
    </source>
</evidence>
<dbReference type="PANTHER" id="PTHR30027:SF3">
    <property type="entry name" value="16S RRNA (URACIL(1498)-N(3))-METHYLTRANSFERASE"/>
    <property type="match status" value="1"/>
</dbReference>
<dbReference type="AlphaFoldDB" id="D1B9A8"/>
<name>D1B9A8_THEAS</name>
<comment type="catalytic activity">
    <reaction evidence="9 10">
        <text>uridine(1498) in 16S rRNA + S-adenosyl-L-methionine = N(3)-methyluridine(1498) in 16S rRNA + S-adenosyl-L-homocysteine + H(+)</text>
        <dbReference type="Rhea" id="RHEA:42920"/>
        <dbReference type="Rhea" id="RHEA-COMP:10283"/>
        <dbReference type="Rhea" id="RHEA-COMP:10284"/>
        <dbReference type="ChEBI" id="CHEBI:15378"/>
        <dbReference type="ChEBI" id="CHEBI:57856"/>
        <dbReference type="ChEBI" id="CHEBI:59789"/>
        <dbReference type="ChEBI" id="CHEBI:65315"/>
        <dbReference type="ChEBI" id="CHEBI:74502"/>
        <dbReference type="EC" id="2.1.1.193"/>
    </reaction>
</comment>
<accession>D1B9A8</accession>
<comment type="function">
    <text evidence="8 10">Specifically methylates the N3 position of the uracil ring of uridine 1498 (m3U1498) in 16S rRNA. Acts on the fully assembled 30S ribosomal subunit.</text>
</comment>
<dbReference type="GO" id="GO:0005737">
    <property type="term" value="C:cytoplasm"/>
    <property type="evidence" value="ECO:0007669"/>
    <property type="project" value="UniProtKB-SubCell"/>
</dbReference>
<dbReference type="GO" id="GO:0070042">
    <property type="term" value="F:rRNA (uridine-N3-)-methyltransferase activity"/>
    <property type="evidence" value="ECO:0007669"/>
    <property type="project" value="TreeGrafter"/>
</dbReference>
<dbReference type="eggNOG" id="COG1385">
    <property type="taxonomic scope" value="Bacteria"/>
</dbReference>
<evidence type="ECO:0000256" key="5">
    <source>
        <dbReference type="ARBA" id="ARBA00022603"/>
    </source>
</evidence>
<keyword evidence="5 10" id="KW-0489">Methyltransferase</keyword>
<protein>
    <recommendedName>
        <fullName evidence="10">Ribosomal RNA small subunit methyltransferase E</fullName>
        <ecNumber evidence="10">2.1.1.193</ecNumber>
    </recommendedName>
</protein>
<dbReference type="InterPro" id="IPR029026">
    <property type="entry name" value="tRNA_m1G_MTases_N"/>
</dbReference>
<comment type="similarity">
    <text evidence="2 10">Belongs to the RNA methyltransferase RsmE family.</text>
</comment>
<evidence type="ECO:0000256" key="7">
    <source>
        <dbReference type="ARBA" id="ARBA00022691"/>
    </source>
</evidence>
<evidence type="ECO:0000256" key="3">
    <source>
        <dbReference type="ARBA" id="ARBA00022490"/>
    </source>
</evidence>
<dbReference type="GO" id="GO:0070475">
    <property type="term" value="P:rRNA base methylation"/>
    <property type="evidence" value="ECO:0007669"/>
    <property type="project" value="TreeGrafter"/>
</dbReference>
<dbReference type="SUPFAM" id="SSF75217">
    <property type="entry name" value="alpha/beta knot"/>
    <property type="match status" value="1"/>
</dbReference>
<dbReference type="InterPro" id="IPR029028">
    <property type="entry name" value="Alpha/beta_knot_MTases"/>
</dbReference>
<dbReference type="EC" id="2.1.1.193" evidence="10"/>